<dbReference type="PRINTS" id="PR00700">
    <property type="entry name" value="PRTYPHPHTASE"/>
</dbReference>
<dbReference type="InterPro" id="IPR050348">
    <property type="entry name" value="Protein-Tyr_Phosphatase"/>
</dbReference>
<evidence type="ECO:0000259" key="2">
    <source>
        <dbReference type="PROSITE" id="PS50055"/>
    </source>
</evidence>
<organism evidence="4 5">
    <name type="scientific">Iris pallida</name>
    <name type="common">Sweet iris</name>
    <dbReference type="NCBI Taxonomy" id="29817"/>
    <lineage>
        <taxon>Eukaryota</taxon>
        <taxon>Viridiplantae</taxon>
        <taxon>Streptophyta</taxon>
        <taxon>Embryophyta</taxon>
        <taxon>Tracheophyta</taxon>
        <taxon>Spermatophyta</taxon>
        <taxon>Magnoliopsida</taxon>
        <taxon>Liliopsida</taxon>
        <taxon>Asparagales</taxon>
        <taxon>Iridaceae</taxon>
        <taxon>Iridoideae</taxon>
        <taxon>Irideae</taxon>
        <taxon>Iris</taxon>
    </lineage>
</organism>
<accession>A0AAX6H2D1</accession>
<dbReference type="PROSITE" id="PS50055">
    <property type="entry name" value="TYR_PHOSPHATASE_PTP"/>
    <property type="match status" value="1"/>
</dbReference>
<proteinExistence type="predicted"/>
<comment type="caution">
    <text evidence="4">The sequence shown here is derived from an EMBL/GenBank/DDBJ whole genome shotgun (WGS) entry which is preliminary data.</text>
</comment>
<dbReference type="PROSITE" id="PS50056">
    <property type="entry name" value="TYR_PHOSPHATASE_2"/>
    <property type="match status" value="1"/>
</dbReference>
<evidence type="ECO:0000259" key="3">
    <source>
        <dbReference type="PROSITE" id="PS50056"/>
    </source>
</evidence>
<dbReference type="Gene3D" id="3.90.190.10">
    <property type="entry name" value="Protein tyrosine phosphatase superfamily"/>
    <property type="match status" value="1"/>
</dbReference>
<dbReference type="InterPro" id="IPR016130">
    <property type="entry name" value="Tyr_Pase_AS"/>
</dbReference>
<reference evidence="4" key="1">
    <citation type="journal article" date="2023" name="GigaByte">
        <title>Genome assembly of the bearded iris, Iris pallida Lam.</title>
        <authorList>
            <person name="Bruccoleri R.E."/>
            <person name="Oakeley E.J."/>
            <person name="Faust A.M.E."/>
            <person name="Altorfer M."/>
            <person name="Dessus-Babus S."/>
            <person name="Burckhardt D."/>
            <person name="Oertli M."/>
            <person name="Naumann U."/>
            <person name="Petersen F."/>
            <person name="Wong J."/>
        </authorList>
    </citation>
    <scope>NUCLEOTIDE SEQUENCE</scope>
    <source>
        <strain evidence="4">GSM-AAB239-AS_SAM_17_03QT</strain>
    </source>
</reference>
<dbReference type="InterPro" id="IPR000387">
    <property type="entry name" value="Tyr_Pase_dom"/>
</dbReference>
<dbReference type="EMBL" id="JANAVB010013599">
    <property type="protein sequence ID" value="KAJ6834963.1"/>
    <property type="molecule type" value="Genomic_DNA"/>
</dbReference>
<dbReference type="InterPro" id="IPR003595">
    <property type="entry name" value="Tyr_Pase_cat"/>
</dbReference>
<evidence type="ECO:0000313" key="5">
    <source>
        <dbReference type="Proteomes" id="UP001140949"/>
    </source>
</evidence>
<name>A0AAX6H2D1_IRIPA</name>
<keyword evidence="1" id="KW-0472">Membrane</keyword>
<sequence length="279" mass="31479">MIRRCSVALRGGNVGKNRYIDVIPFDDTRVTLSTSENNYINASFIKTASTGNVSQFIATQGPLPKTFNDFWEMVIQYRCPVIVMLTLVDKTKMMKKCADYLPAADGRREFGKINVTNVCRRTTGSSLVLQCLEVTEKEAGEITLPVLHIQYPDWPDHGVPEDTFAVREIFKRTYHVPADRGPIVVHCSAGIGRTGTYCAIHNTIQRILNGDMSSLDLPKTIADFRSQRMGMVQTMVIQIAILVLFGYSCFLDFPTFLWKIYDEFSYPESGKGIGLEFKY</sequence>
<feature type="transmembrane region" description="Helical" evidence="1">
    <location>
        <begin position="235"/>
        <end position="258"/>
    </location>
</feature>
<dbReference type="AlphaFoldDB" id="A0AAX6H2D1"/>
<dbReference type="Pfam" id="PF00102">
    <property type="entry name" value="Y_phosphatase"/>
    <property type="match status" value="1"/>
</dbReference>
<dbReference type="SMART" id="SM00404">
    <property type="entry name" value="PTPc_motif"/>
    <property type="match status" value="1"/>
</dbReference>
<gene>
    <name evidence="4" type="ORF">M6B38_122655</name>
</gene>
<keyword evidence="5" id="KW-1185">Reference proteome</keyword>
<evidence type="ECO:0000313" key="4">
    <source>
        <dbReference type="EMBL" id="KAJ6834963.1"/>
    </source>
</evidence>
<dbReference type="PANTHER" id="PTHR19134">
    <property type="entry name" value="RECEPTOR-TYPE TYROSINE-PROTEIN PHOSPHATASE"/>
    <property type="match status" value="1"/>
</dbReference>
<dbReference type="PANTHER" id="PTHR19134:SF449">
    <property type="entry name" value="TYROSINE-PROTEIN PHOSPHATASE 1"/>
    <property type="match status" value="1"/>
</dbReference>
<feature type="domain" description="Tyrosine-protein phosphatase" evidence="2">
    <location>
        <begin position="1"/>
        <end position="253"/>
    </location>
</feature>
<dbReference type="InterPro" id="IPR029021">
    <property type="entry name" value="Prot-tyrosine_phosphatase-like"/>
</dbReference>
<keyword evidence="1" id="KW-0812">Transmembrane</keyword>
<dbReference type="InterPro" id="IPR000242">
    <property type="entry name" value="PTP_cat"/>
</dbReference>
<dbReference type="Proteomes" id="UP001140949">
    <property type="component" value="Unassembled WGS sequence"/>
</dbReference>
<keyword evidence="1" id="KW-1133">Transmembrane helix</keyword>
<dbReference type="PROSITE" id="PS00383">
    <property type="entry name" value="TYR_PHOSPHATASE_1"/>
    <property type="match status" value="1"/>
</dbReference>
<evidence type="ECO:0000256" key="1">
    <source>
        <dbReference type="SAM" id="Phobius"/>
    </source>
</evidence>
<dbReference type="SMART" id="SM00194">
    <property type="entry name" value="PTPc"/>
    <property type="match status" value="1"/>
</dbReference>
<dbReference type="SUPFAM" id="SSF52799">
    <property type="entry name" value="(Phosphotyrosine protein) phosphatases II"/>
    <property type="match status" value="1"/>
</dbReference>
<dbReference type="GO" id="GO:0004725">
    <property type="term" value="F:protein tyrosine phosphatase activity"/>
    <property type="evidence" value="ECO:0007669"/>
    <property type="project" value="InterPro"/>
</dbReference>
<protein>
    <submittedName>
        <fullName evidence="4">Protein-tyrosine-phosphatase PTP1</fullName>
    </submittedName>
</protein>
<feature type="domain" description="Tyrosine specific protein phosphatases" evidence="3">
    <location>
        <begin position="166"/>
        <end position="234"/>
    </location>
</feature>
<reference evidence="4" key="2">
    <citation type="submission" date="2023-04" db="EMBL/GenBank/DDBJ databases">
        <authorList>
            <person name="Bruccoleri R.E."/>
            <person name="Oakeley E.J."/>
            <person name="Faust A.-M."/>
            <person name="Dessus-Babus S."/>
            <person name="Altorfer M."/>
            <person name="Burckhardt D."/>
            <person name="Oertli M."/>
            <person name="Naumann U."/>
            <person name="Petersen F."/>
            <person name="Wong J."/>
        </authorList>
    </citation>
    <scope>NUCLEOTIDE SEQUENCE</scope>
    <source>
        <strain evidence="4">GSM-AAB239-AS_SAM_17_03QT</strain>
        <tissue evidence="4">Leaf</tissue>
    </source>
</reference>